<dbReference type="Pfam" id="PF07681">
    <property type="entry name" value="DoxX"/>
    <property type="match status" value="1"/>
</dbReference>
<dbReference type="InterPro" id="IPR051907">
    <property type="entry name" value="DoxX-like_oxidoreductase"/>
</dbReference>
<dbReference type="Proteomes" id="UP000004508">
    <property type="component" value="Unassembled WGS sequence"/>
</dbReference>
<organism evidence="7 8">
    <name type="scientific">Ktedonobacter racemifer DSM 44963</name>
    <dbReference type="NCBI Taxonomy" id="485913"/>
    <lineage>
        <taxon>Bacteria</taxon>
        <taxon>Bacillati</taxon>
        <taxon>Chloroflexota</taxon>
        <taxon>Ktedonobacteria</taxon>
        <taxon>Ktedonobacterales</taxon>
        <taxon>Ktedonobacteraceae</taxon>
        <taxon>Ktedonobacter</taxon>
    </lineage>
</organism>
<keyword evidence="5" id="KW-1133">Transmembrane helix</keyword>
<dbReference type="OrthoDB" id="329282at2"/>
<evidence type="ECO:0000256" key="5">
    <source>
        <dbReference type="ARBA" id="ARBA00022989"/>
    </source>
</evidence>
<accession>D6U5X5</accession>
<dbReference type="InterPro" id="IPR032808">
    <property type="entry name" value="DoxX"/>
</dbReference>
<name>D6U5X5_KTERA</name>
<dbReference type="InParanoid" id="D6U5X5"/>
<proteinExistence type="inferred from homology"/>
<comment type="caution">
    <text evidence="7">The sequence shown here is derived from an EMBL/GenBank/DDBJ whole genome shotgun (WGS) entry which is preliminary data.</text>
</comment>
<dbReference type="eggNOG" id="COG2259">
    <property type="taxonomic scope" value="Bacteria"/>
</dbReference>
<dbReference type="PANTHER" id="PTHR33452:SF1">
    <property type="entry name" value="INNER MEMBRANE PROTEIN YPHA-RELATED"/>
    <property type="match status" value="1"/>
</dbReference>
<evidence type="ECO:0000256" key="2">
    <source>
        <dbReference type="ARBA" id="ARBA00006679"/>
    </source>
</evidence>
<evidence type="ECO:0000256" key="3">
    <source>
        <dbReference type="ARBA" id="ARBA00022475"/>
    </source>
</evidence>
<dbReference type="EMBL" id="ADVG01000005">
    <property type="protein sequence ID" value="EFH80386.1"/>
    <property type="molecule type" value="Genomic_DNA"/>
</dbReference>
<reference evidence="7 8" key="1">
    <citation type="journal article" date="2011" name="Stand. Genomic Sci.">
        <title>Non-contiguous finished genome sequence and contextual data of the filamentous soil bacterium Ktedonobacter racemifer type strain (SOSP1-21).</title>
        <authorList>
            <person name="Chang Y.J."/>
            <person name="Land M."/>
            <person name="Hauser L."/>
            <person name="Chertkov O."/>
            <person name="Del Rio T.G."/>
            <person name="Nolan M."/>
            <person name="Copeland A."/>
            <person name="Tice H."/>
            <person name="Cheng J.F."/>
            <person name="Lucas S."/>
            <person name="Han C."/>
            <person name="Goodwin L."/>
            <person name="Pitluck S."/>
            <person name="Ivanova N."/>
            <person name="Ovchinikova G."/>
            <person name="Pati A."/>
            <person name="Chen A."/>
            <person name="Palaniappan K."/>
            <person name="Mavromatis K."/>
            <person name="Liolios K."/>
            <person name="Brettin T."/>
            <person name="Fiebig A."/>
            <person name="Rohde M."/>
            <person name="Abt B."/>
            <person name="Goker M."/>
            <person name="Detter J.C."/>
            <person name="Woyke T."/>
            <person name="Bristow J."/>
            <person name="Eisen J.A."/>
            <person name="Markowitz V."/>
            <person name="Hugenholtz P."/>
            <person name="Kyrpides N.C."/>
            <person name="Klenk H.P."/>
            <person name="Lapidus A."/>
        </authorList>
    </citation>
    <scope>NUCLEOTIDE SEQUENCE [LARGE SCALE GENOMIC DNA]</scope>
    <source>
        <strain evidence="8">DSM 44963</strain>
    </source>
</reference>
<evidence type="ECO:0000313" key="7">
    <source>
        <dbReference type="EMBL" id="EFH80386.1"/>
    </source>
</evidence>
<dbReference type="PANTHER" id="PTHR33452">
    <property type="entry name" value="OXIDOREDUCTASE CATD-RELATED"/>
    <property type="match status" value="1"/>
</dbReference>
<comment type="similarity">
    <text evidence="2">Belongs to the DoxX family.</text>
</comment>
<keyword evidence="8" id="KW-1185">Reference proteome</keyword>
<keyword evidence="4" id="KW-0812">Transmembrane</keyword>
<protein>
    <submittedName>
        <fullName evidence="7">DoxX family protein</fullName>
    </submittedName>
</protein>
<dbReference type="AlphaFoldDB" id="D6U5X5"/>
<dbReference type="RefSeq" id="WP_007922956.1">
    <property type="nucleotide sequence ID" value="NZ_ADVG01000005.1"/>
</dbReference>
<dbReference type="GO" id="GO:0005886">
    <property type="term" value="C:plasma membrane"/>
    <property type="evidence" value="ECO:0007669"/>
    <property type="project" value="UniProtKB-SubCell"/>
</dbReference>
<keyword evidence="3" id="KW-1003">Cell membrane</keyword>
<dbReference type="STRING" id="485913.Krac_0978"/>
<evidence type="ECO:0000256" key="6">
    <source>
        <dbReference type="ARBA" id="ARBA00023136"/>
    </source>
</evidence>
<keyword evidence="6" id="KW-0472">Membrane</keyword>
<sequence length="123" mass="12540">MLKTLGRMLLASIFISGGANTFMQPDGRAEKVAAAGIPQPRQATILNGAVMVVGGAALAAGLAPKLAATALLGALIPTTIVGHPFWKEETPAGKASQQVQFLKNLAAVGGLLLVLSDNSHEEV</sequence>
<evidence type="ECO:0000256" key="4">
    <source>
        <dbReference type="ARBA" id="ARBA00022692"/>
    </source>
</evidence>
<gene>
    <name evidence="7" type="ORF">Krac_0978</name>
</gene>
<evidence type="ECO:0000313" key="8">
    <source>
        <dbReference type="Proteomes" id="UP000004508"/>
    </source>
</evidence>
<evidence type="ECO:0000256" key="1">
    <source>
        <dbReference type="ARBA" id="ARBA00004651"/>
    </source>
</evidence>
<comment type="subcellular location">
    <subcellularLocation>
        <location evidence="1">Cell membrane</location>
        <topology evidence="1">Multi-pass membrane protein</topology>
    </subcellularLocation>
</comment>